<organism evidence="2 3">
    <name type="scientific">Natronorubrum daqingense</name>
    <dbReference type="NCBI Taxonomy" id="588898"/>
    <lineage>
        <taxon>Archaea</taxon>
        <taxon>Methanobacteriati</taxon>
        <taxon>Methanobacteriota</taxon>
        <taxon>Stenosarchaea group</taxon>
        <taxon>Halobacteria</taxon>
        <taxon>Halobacteriales</taxon>
        <taxon>Natrialbaceae</taxon>
        <taxon>Natronorubrum</taxon>
    </lineage>
</organism>
<feature type="compositionally biased region" description="Basic and acidic residues" evidence="1">
    <location>
        <begin position="10"/>
        <end position="19"/>
    </location>
</feature>
<gene>
    <name evidence="2" type="ORF">SAMN05421809_0771</name>
</gene>
<evidence type="ECO:0000313" key="3">
    <source>
        <dbReference type="Proteomes" id="UP000185687"/>
    </source>
</evidence>
<protein>
    <recommendedName>
        <fullName evidence="4">CopG family transcriptional regulator</fullName>
    </recommendedName>
</protein>
<keyword evidence="3" id="KW-1185">Reference proteome</keyword>
<sequence>MSEVPPAPRRASDEARNLPEDTTSLEVYCHRQHKGEWMKEAEEQGCSLSQYVYDLVQEARWHRQDGDVPVNVEY</sequence>
<dbReference type="AlphaFoldDB" id="A0A1N6ZDY0"/>
<evidence type="ECO:0008006" key="4">
    <source>
        <dbReference type="Google" id="ProtNLM"/>
    </source>
</evidence>
<dbReference type="EMBL" id="FTNP01000001">
    <property type="protein sequence ID" value="SIR24997.1"/>
    <property type="molecule type" value="Genomic_DNA"/>
</dbReference>
<accession>A0A1N6ZDY0</accession>
<name>A0A1N6ZDY0_9EURY</name>
<proteinExistence type="predicted"/>
<evidence type="ECO:0000313" key="2">
    <source>
        <dbReference type="EMBL" id="SIR24997.1"/>
    </source>
</evidence>
<dbReference type="Proteomes" id="UP000185687">
    <property type="component" value="Unassembled WGS sequence"/>
</dbReference>
<reference evidence="2 3" key="1">
    <citation type="submission" date="2017-01" db="EMBL/GenBank/DDBJ databases">
        <authorList>
            <person name="Mah S.A."/>
            <person name="Swanson W.J."/>
            <person name="Moy G.W."/>
            <person name="Vacquier V.D."/>
        </authorList>
    </citation>
    <scope>NUCLEOTIDE SEQUENCE [LARGE SCALE GENOMIC DNA]</scope>
    <source>
        <strain evidence="2 3">CGMCC 1.8909</strain>
    </source>
</reference>
<evidence type="ECO:0000256" key="1">
    <source>
        <dbReference type="SAM" id="MobiDB-lite"/>
    </source>
</evidence>
<feature type="region of interest" description="Disordered" evidence="1">
    <location>
        <begin position="1"/>
        <end position="22"/>
    </location>
</feature>